<dbReference type="EMBL" id="VTPC01090098">
    <property type="protein sequence ID" value="KAF2884864.1"/>
    <property type="molecule type" value="Genomic_DNA"/>
</dbReference>
<name>A0A8K0G3T8_IGNLU</name>
<keyword evidence="2" id="KW-1185">Reference proteome</keyword>
<gene>
    <name evidence="1" type="ORF">ILUMI_21309</name>
</gene>
<sequence length="211" mass="24350">MLNSESENDVPRKKRIKGIVNASAYKRNIIKTSRVKGKEYVSHSGKQVPVVKTGDDCYFFGCPQVDVCSTCESLSVKLKDPLLCDNSKKAVVAEMMVHKQKARKFYTAMKDVQENQNETVAILRFDYMQNLPLPAIPKRIRKIDKIYTPEKYVNEIIAASARRHFSVKDVKTKEILSYKKWWPKKFKRSSMSDQLVSGGLRRQKRIPFKIS</sequence>
<comment type="caution">
    <text evidence="1">The sequence shown here is derived from an EMBL/GenBank/DDBJ whole genome shotgun (WGS) entry which is preliminary data.</text>
</comment>
<dbReference type="OrthoDB" id="7475343at2759"/>
<organism evidence="1 2">
    <name type="scientific">Ignelater luminosus</name>
    <name type="common">Cucubano</name>
    <name type="synonym">Pyrophorus luminosus</name>
    <dbReference type="NCBI Taxonomy" id="2038154"/>
    <lineage>
        <taxon>Eukaryota</taxon>
        <taxon>Metazoa</taxon>
        <taxon>Ecdysozoa</taxon>
        <taxon>Arthropoda</taxon>
        <taxon>Hexapoda</taxon>
        <taxon>Insecta</taxon>
        <taxon>Pterygota</taxon>
        <taxon>Neoptera</taxon>
        <taxon>Endopterygota</taxon>
        <taxon>Coleoptera</taxon>
        <taxon>Polyphaga</taxon>
        <taxon>Elateriformia</taxon>
        <taxon>Elateroidea</taxon>
        <taxon>Elateridae</taxon>
        <taxon>Agrypninae</taxon>
        <taxon>Pyrophorini</taxon>
        <taxon>Ignelater</taxon>
    </lineage>
</organism>
<evidence type="ECO:0000313" key="2">
    <source>
        <dbReference type="Proteomes" id="UP000801492"/>
    </source>
</evidence>
<protein>
    <submittedName>
        <fullName evidence="1">Uncharacterized protein</fullName>
    </submittedName>
</protein>
<dbReference type="Proteomes" id="UP000801492">
    <property type="component" value="Unassembled WGS sequence"/>
</dbReference>
<evidence type="ECO:0000313" key="1">
    <source>
        <dbReference type="EMBL" id="KAF2884864.1"/>
    </source>
</evidence>
<dbReference type="AlphaFoldDB" id="A0A8K0G3T8"/>
<accession>A0A8K0G3T8</accession>
<proteinExistence type="predicted"/>
<reference evidence="1" key="1">
    <citation type="submission" date="2019-08" db="EMBL/GenBank/DDBJ databases">
        <title>The genome of the North American firefly Photinus pyralis.</title>
        <authorList>
            <consortium name="Photinus pyralis genome working group"/>
            <person name="Fallon T.R."/>
            <person name="Sander Lower S.E."/>
            <person name="Weng J.-K."/>
        </authorList>
    </citation>
    <scope>NUCLEOTIDE SEQUENCE</scope>
    <source>
        <strain evidence="1">TRF0915ILg1</strain>
        <tissue evidence="1">Whole body</tissue>
    </source>
</reference>